<sequence length="79" mass="8867">MSGEASIDRLPLDLLAYILSLVTSFTDLAQASGVCKKWRKAVNQSMARRESLSFAGWKMDDDSTSRLVHLAYNLKELDM</sequence>
<name>A0A1J3JU02_NOCCA</name>
<proteinExistence type="predicted"/>
<feature type="domain" description="F-box" evidence="1">
    <location>
        <begin position="10"/>
        <end position="51"/>
    </location>
</feature>
<dbReference type="InterPro" id="IPR001810">
    <property type="entry name" value="F-box_dom"/>
</dbReference>
<evidence type="ECO:0000259" key="1">
    <source>
        <dbReference type="SMART" id="SM00256"/>
    </source>
</evidence>
<dbReference type="AlphaFoldDB" id="A0A1J3JU02"/>
<dbReference type="EMBL" id="GEVM01010129">
    <property type="protein sequence ID" value="JAU95809.1"/>
    <property type="molecule type" value="Transcribed_RNA"/>
</dbReference>
<accession>A0A1J3JU02</accession>
<protein>
    <submittedName>
        <fullName evidence="2">F-box protein</fullName>
    </submittedName>
</protein>
<reference evidence="2" key="1">
    <citation type="submission" date="2016-07" db="EMBL/GenBank/DDBJ databases">
        <title>De novo transcriptome assembly of four accessions of the metal hyperaccumulator plant Noccaea caerulescens.</title>
        <authorList>
            <person name="Blande D."/>
            <person name="Halimaa P."/>
            <person name="Tervahauta A.I."/>
            <person name="Aarts M.G."/>
            <person name="Karenlampi S.O."/>
        </authorList>
    </citation>
    <scope>NUCLEOTIDE SEQUENCE</scope>
</reference>
<dbReference type="SUPFAM" id="SSF81383">
    <property type="entry name" value="F-box domain"/>
    <property type="match status" value="1"/>
</dbReference>
<dbReference type="SMART" id="SM00256">
    <property type="entry name" value="FBOX"/>
    <property type="match status" value="1"/>
</dbReference>
<dbReference type="Gene3D" id="1.20.1280.50">
    <property type="match status" value="1"/>
</dbReference>
<evidence type="ECO:0000313" key="2">
    <source>
        <dbReference type="EMBL" id="JAU95809.1"/>
    </source>
</evidence>
<gene>
    <name evidence="2" type="ORF">MP_TR20714_c0_g1_i1_g.58834</name>
</gene>
<dbReference type="FunFam" id="1.20.1280.50:FF:000092">
    <property type="entry name" value="F-box protein At5g67140"/>
    <property type="match status" value="1"/>
</dbReference>
<dbReference type="Pfam" id="PF12937">
    <property type="entry name" value="F-box-like"/>
    <property type="match status" value="1"/>
</dbReference>
<dbReference type="InterPro" id="IPR036047">
    <property type="entry name" value="F-box-like_dom_sf"/>
</dbReference>
<organism evidence="2">
    <name type="scientific">Noccaea caerulescens</name>
    <name type="common">Alpine penny-cress</name>
    <name type="synonym">Thlaspi caerulescens</name>
    <dbReference type="NCBI Taxonomy" id="107243"/>
    <lineage>
        <taxon>Eukaryota</taxon>
        <taxon>Viridiplantae</taxon>
        <taxon>Streptophyta</taxon>
        <taxon>Embryophyta</taxon>
        <taxon>Tracheophyta</taxon>
        <taxon>Spermatophyta</taxon>
        <taxon>Magnoliopsida</taxon>
        <taxon>eudicotyledons</taxon>
        <taxon>Gunneridae</taxon>
        <taxon>Pentapetalae</taxon>
        <taxon>rosids</taxon>
        <taxon>malvids</taxon>
        <taxon>Brassicales</taxon>
        <taxon>Brassicaceae</taxon>
        <taxon>Coluteocarpeae</taxon>
        <taxon>Noccaea</taxon>
    </lineage>
</organism>